<dbReference type="AlphaFoldDB" id="A0A2H1W3W2"/>
<evidence type="ECO:0000313" key="1">
    <source>
        <dbReference type="EMBL" id="SOQ47789.1"/>
    </source>
</evidence>
<sequence length="75" mass="8285">MGDADRLPPGDLCARLSFAITEQGGKSSIAFFRLGRGEKECQTLSNKKLPHSYSYFSSWSPVAFVRTVQQGSNEK</sequence>
<gene>
    <name evidence="1" type="ORF">SFRICE_031374</name>
</gene>
<reference evidence="1" key="1">
    <citation type="submission" date="2016-07" db="EMBL/GenBank/DDBJ databases">
        <authorList>
            <person name="Bretaudeau A."/>
        </authorList>
    </citation>
    <scope>NUCLEOTIDE SEQUENCE</scope>
    <source>
        <strain evidence="1">Rice</strain>
        <tissue evidence="1">Whole body</tissue>
    </source>
</reference>
<protein>
    <submittedName>
        <fullName evidence="1">SFRICE_031374</fullName>
    </submittedName>
</protein>
<organism evidence="1">
    <name type="scientific">Spodoptera frugiperda</name>
    <name type="common">Fall armyworm</name>
    <dbReference type="NCBI Taxonomy" id="7108"/>
    <lineage>
        <taxon>Eukaryota</taxon>
        <taxon>Metazoa</taxon>
        <taxon>Ecdysozoa</taxon>
        <taxon>Arthropoda</taxon>
        <taxon>Hexapoda</taxon>
        <taxon>Insecta</taxon>
        <taxon>Pterygota</taxon>
        <taxon>Neoptera</taxon>
        <taxon>Endopterygota</taxon>
        <taxon>Lepidoptera</taxon>
        <taxon>Glossata</taxon>
        <taxon>Ditrysia</taxon>
        <taxon>Noctuoidea</taxon>
        <taxon>Noctuidae</taxon>
        <taxon>Amphipyrinae</taxon>
        <taxon>Spodoptera</taxon>
    </lineage>
</organism>
<proteinExistence type="predicted"/>
<accession>A0A2H1W3W2</accession>
<name>A0A2H1W3W2_SPOFR</name>
<dbReference type="EMBL" id="ODYU01006170">
    <property type="protein sequence ID" value="SOQ47789.1"/>
    <property type="molecule type" value="Genomic_DNA"/>
</dbReference>